<evidence type="ECO:0000256" key="3">
    <source>
        <dbReference type="ARBA" id="ARBA00022692"/>
    </source>
</evidence>
<keyword evidence="9" id="KW-0969">Cilium</keyword>
<evidence type="ECO:0000256" key="7">
    <source>
        <dbReference type="SAM" id="Phobius"/>
    </source>
</evidence>
<dbReference type="InterPro" id="IPR022781">
    <property type="entry name" value="Flagellar_biosynth_FliO"/>
</dbReference>
<evidence type="ECO:0000256" key="8">
    <source>
        <dbReference type="SAM" id="SignalP"/>
    </source>
</evidence>
<evidence type="ECO:0000313" key="9">
    <source>
        <dbReference type="EMBL" id="SDN01681.1"/>
    </source>
</evidence>
<evidence type="ECO:0000256" key="1">
    <source>
        <dbReference type="ARBA" id="ARBA00004236"/>
    </source>
</evidence>
<keyword evidence="9" id="KW-0966">Cell projection</keyword>
<feature type="compositionally biased region" description="Acidic residues" evidence="6">
    <location>
        <begin position="59"/>
        <end position="80"/>
    </location>
</feature>
<keyword evidence="4 7" id="KW-1133">Transmembrane helix</keyword>
<keyword evidence="3 7" id="KW-0812">Transmembrane</keyword>
<dbReference type="GO" id="GO:0016020">
    <property type="term" value="C:membrane"/>
    <property type="evidence" value="ECO:0007669"/>
    <property type="project" value="InterPro"/>
</dbReference>
<proteinExistence type="predicted"/>
<dbReference type="GO" id="GO:0044781">
    <property type="term" value="P:bacterial-type flagellum organization"/>
    <property type="evidence" value="ECO:0007669"/>
    <property type="project" value="InterPro"/>
</dbReference>
<feature type="region of interest" description="Disordered" evidence="6">
    <location>
        <begin position="43"/>
        <end position="82"/>
    </location>
</feature>
<accession>A0A1G9XYX5</accession>
<dbReference type="RefSeq" id="WP_093855659.1">
    <property type="nucleotide sequence ID" value="NZ_BJVZ01000001.1"/>
</dbReference>
<protein>
    <submittedName>
        <fullName evidence="9">Flagellar protein FliO/FliZ</fullName>
    </submittedName>
</protein>
<evidence type="ECO:0000313" key="10">
    <source>
        <dbReference type="Proteomes" id="UP000199334"/>
    </source>
</evidence>
<evidence type="ECO:0000256" key="4">
    <source>
        <dbReference type="ARBA" id="ARBA00022989"/>
    </source>
</evidence>
<feature type="transmembrane region" description="Helical" evidence="7">
    <location>
        <begin position="95"/>
        <end position="113"/>
    </location>
</feature>
<keyword evidence="8" id="KW-0732">Signal</keyword>
<name>A0A1G9XYX5_9BACI</name>
<keyword evidence="5 7" id="KW-0472">Membrane</keyword>
<keyword evidence="2" id="KW-1003">Cell membrane</keyword>
<dbReference type="AlphaFoldDB" id="A0A1G9XYX5"/>
<evidence type="ECO:0000256" key="5">
    <source>
        <dbReference type="ARBA" id="ARBA00023136"/>
    </source>
</evidence>
<reference evidence="9 10" key="1">
    <citation type="submission" date="2016-10" db="EMBL/GenBank/DDBJ databases">
        <authorList>
            <person name="de Groot N.N."/>
        </authorList>
    </citation>
    <scope>NUCLEOTIDE SEQUENCE [LARGE SCALE GENOMIC DNA]</scope>
    <source>
        <strain evidence="9 10">CGMCC 1.3442</strain>
    </source>
</reference>
<dbReference type="STRING" id="237069.SAMN05216498_1159"/>
<dbReference type="OrthoDB" id="2376965at2"/>
<organism evidence="9 10">
    <name type="scientific">Tenuibacillus multivorans</name>
    <dbReference type="NCBI Taxonomy" id="237069"/>
    <lineage>
        <taxon>Bacteria</taxon>
        <taxon>Bacillati</taxon>
        <taxon>Bacillota</taxon>
        <taxon>Bacilli</taxon>
        <taxon>Bacillales</taxon>
        <taxon>Bacillaceae</taxon>
        <taxon>Tenuibacillus</taxon>
    </lineage>
</organism>
<evidence type="ECO:0000256" key="6">
    <source>
        <dbReference type="SAM" id="MobiDB-lite"/>
    </source>
</evidence>
<sequence length="241" mass="27811">MKKLLKAIILMLVITLCHSSWMLTSNAMTDNGDNVDEWFNQQDNQEEPVSDEGSRENPSDETEGVGEEEPASEGNTDDNESAPIVQEDRSLFLDFLKMIVALIFVLALIYFLLKFIQKRSRIYQQSRSLENIGGLGLGSNKSVQIIRVGNQYYLIGVGEDVQLITEIDDPSTIEDITSTYDVNKQDSMSFQKILKNFQNRHKNPYQEQETKRQFQSELQSMKNTRERMLKRYQNRNEDHDG</sequence>
<feature type="compositionally biased region" description="Basic and acidic residues" evidence="6">
    <location>
        <begin position="223"/>
        <end position="241"/>
    </location>
</feature>
<gene>
    <name evidence="9" type="ORF">SAMN05216498_1159</name>
</gene>
<dbReference type="Proteomes" id="UP000199334">
    <property type="component" value="Unassembled WGS sequence"/>
</dbReference>
<dbReference type="Pfam" id="PF04347">
    <property type="entry name" value="FliO"/>
    <property type="match status" value="1"/>
</dbReference>
<feature type="signal peptide" evidence="8">
    <location>
        <begin position="1"/>
        <end position="27"/>
    </location>
</feature>
<feature type="chain" id="PRO_5011552487" evidence="8">
    <location>
        <begin position="28"/>
        <end position="241"/>
    </location>
</feature>
<feature type="region of interest" description="Disordered" evidence="6">
    <location>
        <begin position="204"/>
        <end position="241"/>
    </location>
</feature>
<comment type="subcellular location">
    <subcellularLocation>
        <location evidence="1">Cell membrane</location>
    </subcellularLocation>
</comment>
<evidence type="ECO:0000256" key="2">
    <source>
        <dbReference type="ARBA" id="ARBA00022475"/>
    </source>
</evidence>
<keyword evidence="10" id="KW-1185">Reference proteome</keyword>
<dbReference type="EMBL" id="FNIG01000002">
    <property type="protein sequence ID" value="SDN01681.1"/>
    <property type="molecule type" value="Genomic_DNA"/>
</dbReference>
<keyword evidence="9" id="KW-0282">Flagellum</keyword>